<comment type="function">
    <text evidence="5">May play the central regulatory role in sporulation. It may be an element of the effector pathway responsible for the activation of sporulation genes in response to nutritional stress. Spo0A may act in concert with spo0H (a sigma factor) to control the expression of some genes that are critical to the sporulation process.</text>
</comment>
<keyword evidence="4" id="KW-0804">Transcription</keyword>
<dbReference type="SMART" id="SM00342">
    <property type="entry name" value="HTH_ARAC"/>
    <property type="match status" value="1"/>
</dbReference>
<dbReference type="InterPro" id="IPR018062">
    <property type="entry name" value="HTH_AraC-typ_CS"/>
</dbReference>
<protein>
    <recommendedName>
        <fullName evidence="1">Stage 0 sporulation protein A homolog</fullName>
    </recommendedName>
</protein>
<evidence type="ECO:0000256" key="3">
    <source>
        <dbReference type="ARBA" id="ARBA00023125"/>
    </source>
</evidence>
<evidence type="ECO:0000313" key="10">
    <source>
        <dbReference type="Proteomes" id="UP000184038"/>
    </source>
</evidence>
<dbReference type="PANTHER" id="PTHR43280:SF28">
    <property type="entry name" value="HTH-TYPE TRANSCRIPTIONAL ACTIVATOR RHAS"/>
    <property type="match status" value="1"/>
</dbReference>
<proteinExistence type="predicted"/>
<dbReference type="InterPro" id="IPR018060">
    <property type="entry name" value="HTH_AraC"/>
</dbReference>
<dbReference type="PROSITE" id="PS00041">
    <property type="entry name" value="HTH_ARAC_FAMILY_1"/>
    <property type="match status" value="1"/>
</dbReference>
<dbReference type="GO" id="GO:0000160">
    <property type="term" value="P:phosphorelay signal transduction system"/>
    <property type="evidence" value="ECO:0007669"/>
    <property type="project" value="InterPro"/>
</dbReference>
<dbReference type="Gene3D" id="3.40.50.2300">
    <property type="match status" value="1"/>
</dbReference>
<dbReference type="PANTHER" id="PTHR43280">
    <property type="entry name" value="ARAC-FAMILY TRANSCRIPTIONAL REGULATOR"/>
    <property type="match status" value="1"/>
</dbReference>
<dbReference type="Pfam" id="PF00072">
    <property type="entry name" value="Response_reg"/>
    <property type="match status" value="1"/>
</dbReference>
<dbReference type="PRINTS" id="PR00032">
    <property type="entry name" value="HTHARAC"/>
</dbReference>
<dbReference type="SUPFAM" id="SSF52172">
    <property type="entry name" value="CheY-like"/>
    <property type="match status" value="1"/>
</dbReference>
<dbReference type="Proteomes" id="UP000184038">
    <property type="component" value="Unassembled WGS sequence"/>
</dbReference>
<reference evidence="9 10" key="1">
    <citation type="submission" date="2016-11" db="EMBL/GenBank/DDBJ databases">
        <authorList>
            <person name="Jaros S."/>
            <person name="Januszkiewicz K."/>
            <person name="Wedrychowicz H."/>
        </authorList>
    </citation>
    <scope>NUCLEOTIDE SEQUENCE [LARGE SCALE GENOMIC DNA]</scope>
    <source>
        <strain evidence="9 10">DSM 15930</strain>
    </source>
</reference>
<keyword evidence="10" id="KW-1185">Reference proteome</keyword>
<dbReference type="GO" id="GO:0043565">
    <property type="term" value="F:sequence-specific DNA binding"/>
    <property type="evidence" value="ECO:0007669"/>
    <property type="project" value="InterPro"/>
</dbReference>
<evidence type="ECO:0000256" key="4">
    <source>
        <dbReference type="ARBA" id="ARBA00023163"/>
    </source>
</evidence>
<accession>A0A1M7FAW8</accession>
<dbReference type="InterPro" id="IPR020449">
    <property type="entry name" value="Tscrpt_reg_AraC-type_HTH"/>
</dbReference>
<dbReference type="OrthoDB" id="1769137at2"/>
<keyword evidence="2" id="KW-0805">Transcription regulation</keyword>
<organism evidence="9 10">
    <name type="scientific">Anaerosporobacter mobilis DSM 15930</name>
    <dbReference type="NCBI Taxonomy" id="1120996"/>
    <lineage>
        <taxon>Bacteria</taxon>
        <taxon>Bacillati</taxon>
        <taxon>Bacillota</taxon>
        <taxon>Clostridia</taxon>
        <taxon>Lachnospirales</taxon>
        <taxon>Lachnospiraceae</taxon>
        <taxon>Anaerosporobacter</taxon>
    </lineage>
</organism>
<dbReference type="SMART" id="SM00448">
    <property type="entry name" value="REC"/>
    <property type="match status" value="1"/>
</dbReference>
<dbReference type="InterPro" id="IPR001789">
    <property type="entry name" value="Sig_transdc_resp-reg_receiver"/>
</dbReference>
<evidence type="ECO:0000259" key="7">
    <source>
        <dbReference type="PROSITE" id="PS01124"/>
    </source>
</evidence>
<gene>
    <name evidence="9" type="ORF">SAMN02746066_00519</name>
</gene>
<feature type="domain" description="HTH araC/xylS-type" evidence="7">
    <location>
        <begin position="152"/>
        <end position="251"/>
    </location>
</feature>
<dbReference type="AlphaFoldDB" id="A0A1M7FAW8"/>
<evidence type="ECO:0000256" key="6">
    <source>
        <dbReference type="PROSITE-ProRule" id="PRU00169"/>
    </source>
</evidence>
<dbReference type="Gene3D" id="1.10.10.60">
    <property type="entry name" value="Homeodomain-like"/>
    <property type="match status" value="2"/>
</dbReference>
<dbReference type="InterPro" id="IPR011006">
    <property type="entry name" value="CheY-like_superfamily"/>
</dbReference>
<dbReference type="InterPro" id="IPR009057">
    <property type="entry name" value="Homeodomain-like_sf"/>
</dbReference>
<keyword evidence="3" id="KW-0238">DNA-binding</keyword>
<feature type="modified residue" description="4-aspartylphosphate" evidence="6">
    <location>
        <position position="60"/>
    </location>
</feature>
<dbReference type="Pfam" id="PF12833">
    <property type="entry name" value="HTH_18"/>
    <property type="match status" value="1"/>
</dbReference>
<evidence type="ECO:0000259" key="8">
    <source>
        <dbReference type="PROSITE" id="PS50110"/>
    </source>
</evidence>
<dbReference type="SUPFAM" id="SSF46689">
    <property type="entry name" value="Homeodomain-like"/>
    <property type="match status" value="2"/>
</dbReference>
<dbReference type="GO" id="GO:0003700">
    <property type="term" value="F:DNA-binding transcription factor activity"/>
    <property type="evidence" value="ECO:0007669"/>
    <property type="project" value="InterPro"/>
</dbReference>
<sequence>MNTEITYKFIVIEDEPLIRKNIIKKIESLGLPLVYLGEASNGVDGILLVEKEVPNIIITDIRMPQCDGLEVIKYVNRKYPDTKIIILSGYDEFSYAKEAMRHNVHNYILKPIRTEELRETLVEIVNYFDAKSQRIRTLSDKQHDLSQEEIYTLMVNYFKENYMQDISLRSLADSIGFSQEYLGKVFKKIACQSPSKYLTTLRINQAKQLLIQYKDMEVSRIGELVGYKDAFYFSRVFKMHTNKTPSEYRTCSK</sequence>
<evidence type="ECO:0000256" key="2">
    <source>
        <dbReference type="ARBA" id="ARBA00023015"/>
    </source>
</evidence>
<feature type="domain" description="Response regulatory" evidence="8">
    <location>
        <begin position="8"/>
        <end position="125"/>
    </location>
</feature>
<dbReference type="CDD" id="cd17536">
    <property type="entry name" value="REC_YesN-like"/>
    <property type="match status" value="1"/>
</dbReference>
<evidence type="ECO:0000256" key="5">
    <source>
        <dbReference type="ARBA" id="ARBA00024867"/>
    </source>
</evidence>
<dbReference type="EMBL" id="FRCP01000005">
    <property type="protein sequence ID" value="SHM01150.1"/>
    <property type="molecule type" value="Genomic_DNA"/>
</dbReference>
<evidence type="ECO:0000313" key="9">
    <source>
        <dbReference type="EMBL" id="SHM01150.1"/>
    </source>
</evidence>
<evidence type="ECO:0000256" key="1">
    <source>
        <dbReference type="ARBA" id="ARBA00018672"/>
    </source>
</evidence>
<keyword evidence="6" id="KW-0597">Phosphoprotein</keyword>
<name>A0A1M7FAW8_9FIRM</name>
<dbReference type="PROSITE" id="PS01124">
    <property type="entry name" value="HTH_ARAC_FAMILY_2"/>
    <property type="match status" value="1"/>
</dbReference>
<dbReference type="PROSITE" id="PS50110">
    <property type="entry name" value="RESPONSE_REGULATORY"/>
    <property type="match status" value="1"/>
</dbReference>
<dbReference type="STRING" id="1120996.SAMN02746066_00519"/>
<dbReference type="RefSeq" id="WP_073282414.1">
    <property type="nucleotide sequence ID" value="NZ_FRCP01000005.1"/>
</dbReference>